<keyword evidence="9" id="KW-1185">Reference proteome</keyword>
<keyword evidence="3 6" id="KW-0812">Transmembrane</keyword>
<feature type="transmembrane region" description="Helical" evidence="6">
    <location>
        <begin position="201"/>
        <end position="224"/>
    </location>
</feature>
<evidence type="ECO:0000313" key="9">
    <source>
        <dbReference type="Proteomes" id="UP000187181"/>
    </source>
</evidence>
<name>A0A1R3WZ38_9BACT</name>
<accession>A0A1R3WZ38</accession>
<dbReference type="SUPFAM" id="SSF103481">
    <property type="entry name" value="Multidrug resistance efflux transporter EmrE"/>
    <property type="match status" value="2"/>
</dbReference>
<feature type="transmembrane region" description="Helical" evidence="6">
    <location>
        <begin position="122"/>
        <end position="139"/>
    </location>
</feature>
<protein>
    <submittedName>
        <fullName evidence="8">Inner membrane transporter RhtA</fullName>
    </submittedName>
</protein>
<dbReference type="InterPro" id="IPR000620">
    <property type="entry name" value="EamA_dom"/>
</dbReference>
<feature type="transmembrane region" description="Helical" evidence="6">
    <location>
        <begin position="97"/>
        <end position="115"/>
    </location>
</feature>
<evidence type="ECO:0000256" key="6">
    <source>
        <dbReference type="SAM" id="Phobius"/>
    </source>
</evidence>
<dbReference type="InterPro" id="IPR050638">
    <property type="entry name" value="AA-Vitamin_Transporters"/>
</dbReference>
<sequence length="286" mass="30164">MLHLPNKKIVIPAIPAVLLAMISVQGGASIAKYLFPVLGASGTASLRIGFSTLILLAFFRTNLLKVTKKQWLYCLAYGTCLGAMNLVFYFAIQRIPLGLGVTLEFTGPLVLALLGSRKKLDLLWVLLACSGIALIAPWQNNNVDLLGAGLAVGAGALWAGYIVLGGKVAKVMKGSDAVGVGMLFASLFVLPFGIFSGDLAAVTVPLLLLGVAVALLTSAIPYTLEIGALRQLPPKTFGILMSLHPAFAALSGLLFLDEYLSLKQWLSISCVVAASVGATYFSRKVR</sequence>
<dbReference type="PANTHER" id="PTHR32322">
    <property type="entry name" value="INNER MEMBRANE TRANSPORTER"/>
    <property type="match status" value="1"/>
</dbReference>
<proteinExistence type="inferred from homology"/>
<reference evidence="9" key="1">
    <citation type="submission" date="2017-01" db="EMBL/GenBank/DDBJ databases">
        <authorList>
            <person name="Varghese N."/>
            <person name="Submissions S."/>
        </authorList>
    </citation>
    <scope>NUCLEOTIDE SEQUENCE [LARGE SCALE GENOMIC DNA]</scope>
    <source>
        <strain evidence="9">LP100</strain>
    </source>
</reference>
<comment type="subcellular location">
    <subcellularLocation>
        <location evidence="1">Membrane</location>
        <topology evidence="1">Multi-pass membrane protein</topology>
    </subcellularLocation>
</comment>
<dbReference type="RefSeq" id="WP_076666601.1">
    <property type="nucleotide sequence ID" value="NZ_FTPP01000001.1"/>
</dbReference>
<feature type="transmembrane region" description="Helical" evidence="6">
    <location>
        <begin position="176"/>
        <end position="195"/>
    </location>
</feature>
<dbReference type="InterPro" id="IPR037185">
    <property type="entry name" value="EmrE-like"/>
</dbReference>
<feature type="transmembrane region" description="Helical" evidence="6">
    <location>
        <begin position="38"/>
        <end position="59"/>
    </location>
</feature>
<organism evidence="8 9">
    <name type="scientific">Pontibacter indicus</name>
    <dbReference type="NCBI Taxonomy" id="1317125"/>
    <lineage>
        <taxon>Bacteria</taxon>
        <taxon>Pseudomonadati</taxon>
        <taxon>Bacteroidota</taxon>
        <taxon>Cytophagia</taxon>
        <taxon>Cytophagales</taxon>
        <taxon>Hymenobacteraceae</taxon>
        <taxon>Pontibacter</taxon>
    </lineage>
</organism>
<evidence type="ECO:0000256" key="5">
    <source>
        <dbReference type="ARBA" id="ARBA00023136"/>
    </source>
</evidence>
<evidence type="ECO:0000259" key="7">
    <source>
        <dbReference type="Pfam" id="PF00892"/>
    </source>
</evidence>
<dbReference type="PANTHER" id="PTHR32322:SF2">
    <property type="entry name" value="EAMA DOMAIN-CONTAINING PROTEIN"/>
    <property type="match status" value="1"/>
</dbReference>
<feature type="domain" description="EamA" evidence="7">
    <location>
        <begin position="146"/>
        <end position="277"/>
    </location>
</feature>
<dbReference type="Proteomes" id="UP000187181">
    <property type="component" value="Unassembled WGS sequence"/>
</dbReference>
<feature type="transmembrane region" description="Helical" evidence="6">
    <location>
        <begin position="145"/>
        <end position="164"/>
    </location>
</feature>
<evidence type="ECO:0000256" key="1">
    <source>
        <dbReference type="ARBA" id="ARBA00004141"/>
    </source>
</evidence>
<dbReference type="EMBL" id="FTPP01000001">
    <property type="protein sequence ID" value="SIT83075.1"/>
    <property type="molecule type" value="Genomic_DNA"/>
</dbReference>
<keyword evidence="5 6" id="KW-0472">Membrane</keyword>
<evidence type="ECO:0000256" key="3">
    <source>
        <dbReference type="ARBA" id="ARBA00022692"/>
    </source>
</evidence>
<evidence type="ECO:0000256" key="4">
    <source>
        <dbReference type="ARBA" id="ARBA00022989"/>
    </source>
</evidence>
<dbReference type="GO" id="GO:0016020">
    <property type="term" value="C:membrane"/>
    <property type="evidence" value="ECO:0007669"/>
    <property type="project" value="UniProtKB-SubCell"/>
</dbReference>
<dbReference type="AlphaFoldDB" id="A0A1R3WZ38"/>
<dbReference type="OrthoDB" id="9815120at2"/>
<gene>
    <name evidence="8" type="ORF">SAMN05444128_1212</name>
</gene>
<feature type="transmembrane region" description="Helical" evidence="6">
    <location>
        <begin position="236"/>
        <end position="256"/>
    </location>
</feature>
<comment type="similarity">
    <text evidence="2">Belongs to the EamA transporter family.</text>
</comment>
<feature type="transmembrane region" description="Helical" evidence="6">
    <location>
        <begin position="262"/>
        <end position="281"/>
    </location>
</feature>
<dbReference type="Pfam" id="PF00892">
    <property type="entry name" value="EamA"/>
    <property type="match status" value="1"/>
</dbReference>
<feature type="transmembrane region" description="Helical" evidence="6">
    <location>
        <begin position="71"/>
        <end position="91"/>
    </location>
</feature>
<keyword evidence="4 6" id="KW-1133">Transmembrane helix</keyword>
<evidence type="ECO:0000256" key="2">
    <source>
        <dbReference type="ARBA" id="ARBA00007362"/>
    </source>
</evidence>
<evidence type="ECO:0000313" key="8">
    <source>
        <dbReference type="EMBL" id="SIT83075.1"/>
    </source>
</evidence>